<proteinExistence type="predicted"/>
<name>A0A4U5M3L2_STECR</name>
<evidence type="ECO:0000313" key="2">
    <source>
        <dbReference type="Proteomes" id="UP000298663"/>
    </source>
</evidence>
<reference evidence="1 2" key="2">
    <citation type="journal article" date="2019" name="G3 (Bethesda)">
        <title>Hybrid Assembly of the Genome of the Entomopathogenic Nematode Steinernema carpocapsae Identifies the X-Chromosome.</title>
        <authorList>
            <person name="Serra L."/>
            <person name="Macchietto M."/>
            <person name="Macias-Munoz A."/>
            <person name="McGill C.J."/>
            <person name="Rodriguez I.M."/>
            <person name="Rodriguez B."/>
            <person name="Murad R."/>
            <person name="Mortazavi A."/>
        </authorList>
    </citation>
    <scope>NUCLEOTIDE SEQUENCE [LARGE SCALE GENOMIC DNA]</scope>
    <source>
        <strain evidence="1 2">ALL</strain>
    </source>
</reference>
<keyword evidence="2" id="KW-1185">Reference proteome</keyword>
<sequence>MIVFISPAKISPSHRHSYQLISTMRSFFFFLLLAIVFFALADPYYLYALSRFVVNPMAERFVRMRRDWSDPMIQMTRWSIFG</sequence>
<organism evidence="1 2">
    <name type="scientific">Steinernema carpocapsae</name>
    <name type="common">Entomopathogenic nematode</name>
    <dbReference type="NCBI Taxonomy" id="34508"/>
    <lineage>
        <taxon>Eukaryota</taxon>
        <taxon>Metazoa</taxon>
        <taxon>Ecdysozoa</taxon>
        <taxon>Nematoda</taxon>
        <taxon>Chromadorea</taxon>
        <taxon>Rhabditida</taxon>
        <taxon>Tylenchina</taxon>
        <taxon>Panagrolaimomorpha</taxon>
        <taxon>Strongyloidoidea</taxon>
        <taxon>Steinernematidae</taxon>
        <taxon>Steinernema</taxon>
    </lineage>
</organism>
<reference evidence="1 2" key="1">
    <citation type="journal article" date="2015" name="Genome Biol.">
        <title>Comparative genomics of Steinernema reveals deeply conserved gene regulatory networks.</title>
        <authorList>
            <person name="Dillman A.R."/>
            <person name="Macchietto M."/>
            <person name="Porter C.F."/>
            <person name="Rogers A."/>
            <person name="Williams B."/>
            <person name="Antoshechkin I."/>
            <person name="Lee M.M."/>
            <person name="Goodwin Z."/>
            <person name="Lu X."/>
            <person name="Lewis E.E."/>
            <person name="Goodrich-Blair H."/>
            <person name="Stock S.P."/>
            <person name="Adams B.J."/>
            <person name="Sternberg P.W."/>
            <person name="Mortazavi A."/>
        </authorList>
    </citation>
    <scope>NUCLEOTIDE SEQUENCE [LARGE SCALE GENOMIC DNA]</scope>
    <source>
        <strain evidence="1 2">ALL</strain>
    </source>
</reference>
<protein>
    <submittedName>
        <fullName evidence="1">Uncharacterized protein</fullName>
    </submittedName>
</protein>
<gene>
    <name evidence="1" type="ORF">L596_027189</name>
</gene>
<comment type="caution">
    <text evidence="1">The sequence shown here is derived from an EMBL/GenBank/DDBJ whole genome shotgun (WGS) entry which is preliminary data.</text>
</comment>
<dbReference type="AlphaFoldDB" id="A0A4U5M3L2"/>
<dbReference type="EMBL" id="AZBU02000010">
    <property type="protein sequence ID" value="TKR63349.1"/>
    <property type="molecule type" value="Genomic_DNA"/>
</dbReference>
<accession>A0A4U5M3L2</accession>
<dbReference type="Proteomes" id="UP000298663">
    <property type="component" value="Unassembled WGS sequence"/>
</dbReference>
<evidence type="ECO:0000313" key="1">
    <source>
        <dbReference type="EMBL" id="TKR63349.1"/>
    </source>
</evidence>